<organism evidence="1 2">
    <name type="scientific">Limnospira indica PCC 8005</name>
    <dbReference type="NCBI Taxonomy" id="376219"/>
    <lineage>
        <taxon>Bacteria</taxon>
        <taxon>Bacillati</taxon>
        <taxon>Cyanobacteriota</taxon>
        <taxon>Cyanophyceae</taxon>
        <taxon>Oscillatoriophycideae</taxon>
        <taxon>Oscillatoriales</taxon>
        <taxon>Sirenicapillariaceae</taxon>
        <taxon>Limnospira</taxon>
    </lineage>
</organism>
<gene>
    <name evidence="1" type="ORF">ARTHRO_61049</name>
</gene>
<reference evidence="1 2" key="1">
    <citation type="submission" date="2014-02" db="EMBL/GenBank/DDBJ databases">
        <authorList>
            <person name="Genoscope - CEA"/>
        </authorList>
    </citation>
    <scope>NUCLEOTIDE SEQUENCE [LARGE SCALE GENOMIC DNA]</scope>
    <source>
        <strain evidence="1 2">PCC 8005</strain>
    </source>
</reference>
<dbReference type="Proteomes" id="UP000032946">
    <property type="component" value="Chromosome"/>
</dbReference>
<dbReference type="EMBL" id="FO818640">
    <property type="protein sequence ID" value="CDM98448.1"/>
    <property type="molecule type" value="Genomic_DNA"/>
</dbReference>
<protein>
    <submittedName>
        <fullName evidence="1">Uncharacterized protein</fullName>
    </submittedName>
</protein>
<name>A0A9P1KM36_9CYAN</name>
<evidence type="ECO:0000313" key="1">
    <source>
        <dbReference type="EMBL" id="CDM98448.1"/>
    </source>
</evidence>
<keyword evidence="2" id="KW-1185">Reference proteome</keyword>
<proteinExistence type="predicted"/>
<evidence type="ECO:0000313" key="2">
    <source>
        <dbReference type="Proteomes" id="UP000032946"/>
    </source>
</evidence>
<accession>A0A9P1KM36</accession>
<dbReference type="AlphaFoldDB" id="A0A9P1KM36"/>
<sequence length="46" mass="4719">MLGFAIAPPNLLESGGGGWVEGLRKGVSEADLGEEAKVMAETGFLN</sequence>